<organism evidence="2 3">
    <name type="scientific">Marine Group I thaumarchaeote SCGC AAA799-E16</name>
    <dbReference type="NCBI Taxonomy" id="1502292"/>
    <lineage>
        <taxon>Archaea</taxon>
        <taxon>Nitrososphaerota</taxon>
        <taxon>Marine Group I</taxon>
    </lineage>
</organism>
<dbReference type="PANTHER" id="PTHR46637:SF1">
    <property type="entry name" value="BLL5188 PROTEIN"/>
    <property type="match status" value="1"/>
</dbReference>
<dbReference type="Pfam" id="PF13340">
    <property type="entry name" value="DUF4096"/>
    <property type="match status" value="1"/>
</dbReference>
<evidence type="ECO:0000259" key="1">
    <source>
        <dbReference type="Pfam" id="PF13340"/>
    </source>
</evidence>
<reference evidence="2 3" key="1">
    <citation type="submission" date="2014-06" db="EMBL/GenBank/DDBJ databases">
        <authorList>
            <person name="Ngugi D.K."/>
            <person name="Blom J."/>
            <person name="Alam I."/>
            <person name="Rashid M."/>
            <person name="Ba Alawi W."/>
            <person name="Zhang G."/>
            <person name="Hikmawan T."/>
            <person name="Guan Y."/>
            <person name="Antunes A."/>
            <person name="Siam R."/>
            <person name="Eldorry H."/>
            <person name="Bajic V."/>
            <person name="Stingl U."/>
        </authorList>
    </citation>
    <scope>NUCLEOTIDE SEQUENCE [LARGE SCALE GENOMIC DNA]</scope>
    <source>
        <strain evidence="2">SCGC AAA799-E16</strain>
    </source>
</reference>
<keyword evidence="2" id="KW-0560">Oxidoreductase</keyword>
<dbReference type="InterPro" id="IPR025161">
    <property type="entry name" value="IS402-like_dom"/>
</dbReference>
<feature type="domain" description="Insertion element IS402-like" evidence="1">
    <location>
        <begin position="6"/>
        <end position="77"/>
    </location>
</feature>
<accession>A0A081S350</accession>
<dbReference type="GO" id="GO:0050086">
    <property type="term" value="F:mannitol 2-dehydrogenase activity"/>
    <property type="evidence" value="ECO:0007669"/>
    <property type="project" value="UniProtKB-EC"/>
</dbReference>
<dbReference type="PANTHER" id="PTHR46637">
    <property type="entry name" value="TIS1421-TRANSPOSASE PROTEIN A"/>
    <property type="match status" value="1"/>
</dbReference>
<dbReference type="EMBL" id="JNVL01000104">
    <property type="protein sequence ID" value="KER05353.1"/>
    <property type="molecule type" value="Genomic_DNA"/>
</dbReference>
<dbReference type="Proteomes" id="UP000028027">
    <property type="component" value="Unassembled WGS sequence"/>
</dbReference>
<comment type="caution">
    <text evidence="2">The sequence shown here is derived from an EMBL/GenBank/DDBJ whole genome shotgun (WGS) entry which is preliminary data.</text>
</comment>
<evidence type="ECO:0000313" key="2">
    <source>
        <dbReference type="EMBL" id="KER05353.1"/>
    </source>
</evidence>
<proteinExistence type="predicted"/>
<dbReference type="EC" id="1.1.1.67" evidence="2"/>
<protein>
    <submittedName>
        <fullName evidence="2">Mannitol 2-dehydrogenase protein</fullName>
        <ecNumber evidence="2">1.1.1.67</ecNumber>
    </submittedName>
</protein>
<dbReference type="AlphaFoldDB" id="A0A081S350"/>
<sequence>MKFQELTDKQWSMIEQHIPPHAKTGRPRDDDRRIFNGIIYVLTTGCRWQDMPKRYGDDSTANRRLNLWQQKGVWQKILSCAIKSTHKSGKMNLQKISVDSSTVSAKKGEMK</sequence>
<name>A0A081S350_9ARCH</name>
<keyword evidence="3" id="KW-1185">Reference proteome</keyword>
<gene>
    <name evidence="2" type="ORF">AAA799E16_02007</name>
</gene>
<dbReference type="InterPro" id="IPR052909">
    <property type="entry name" value="Transposase_6_like"/>
</dbReference>
<evidence type="ECO:0000313" key="3">
    <source>
        <dbReference type="Proteomes" id="UP000028027"/>
    </source>
</evidence>